<dbReference type="Pfam" id="PF02699">
    <property type="entry name" value="YajC"/>
    <property type="match status" value="1"/>
</dbReference>
<protein>
    <recommendedName>
        <fullName evidence="3">Sec translocon accessory complex subunit YajC</fullName>
    </recommendedName>
</protein>
<dbReference type="PANTHER" id="PTHR33909:SF1">
    <property type="entry name" value="SEC TRANSLOCON ACCESSORY COMPLEX SUBUNIT YAJC"/>
    <property type="match status" value="1"/>
</dbReference>
<dbReference type="NCBIfam" id="TIGR00739">
    <property type="entry name" value="yajC"/>
    <property type="match status" value="1"/>
</dbReference>
<keyword evidence="4" id="KW-0813">Transport</keyword>
<evidence type="ECO:0000256" key="6">
    <source>
        <dbReference type="ARBA" id="ARBA00022692"/>
    </source>
</evidence>
<dbReference type="Proteomes" id="UP000029647">
    <property type="component" value="Unassembled WGS sequence"/>
</dbReference>
<dbReference type="GO" id="GO:0005886">
    <property type="term" value="C:plasma membrane"/>
    <property type="evidence" value="ECO:0007669"/>
    <property type="project" value="UniProtKB-SubCell"/>
</dbReference>
<keyword evidence="6 11" id="KW-0812">Transmembrane</keyword>
<evidence type="ECO:0000256" key="1">
    <source>
        <dbReference type="ARBA" id="ARBA00004162"/>
    </source>
</evidence>
<sequence length="99" mass="11020">MNQDLIMQWGGPIALMVVIFYFLILRPQARRRKEEKEFAETLKIGDKVIMSSGIHGKISQINADKGTVQVETGAGKITFERSAISTELSKKLTAAPKEN</sequence>
<keyword evidence="10 11" id="KW-0472">Membrane</keyword>
<comment type="caution">
    <text evidence="12">The sequence shown here is derived from an EMBL/GenBank/DDBJ whole genome shotgun (WGS) entry which is preliminary data.</text>
</comment>
<evidence type="ECO:0000256" key="7">
    <source>
        <dbReference type="ARBA" id="ARBA00022927"/>
    </source>
</evidence>
<evidence type="ECO:0000256" key="5">
    <source>
        <dbReference type="ARBA" id="ARBA00022475"/>
    </source>
</evidence>
<evidence type="ECO:0000256" key="10">
    <source>
        <dbReference type="ARBA" id="ARBA00023136"/>
    </source>
</evidence>
<dbReference type="PRINTS" id="PR01853">
    <property type="entry name" value="YAJCTRNLCASE"/>
</dbReference>
<dbReference type="EMBL" id="BBNT01000003">
    <property type="protein sequence ID" value="GAL74792.1"/>
    <property type="molecule type" value="Genomic_DNA"/>
</dbReference>
<keyword evidence="9" id="KW-0811">Translocation</keyword>
<keyword evidence="7" id="KW-0653">Protein transport</keyword>
<evidence type="ECO:0000256" key="9">
    <source>
        <dbReference type="ARBA" id="ARBA00023010"/>
    </source>
</evidence>
<organism evidence="12 13">
    <name type="scientific">Nonlabens ulvanivorans</name>
    <name type="common">Persicivirga ulvanivorans</name>
    <dbReference type="NCBI Taxonomy" id="906888"/>
    <lineage>
        <taxon>Bacteria</taxon>
        <taxon>Pseudomonadati</taxon>
        <taxon>Bacteroidota</taxon>
        <taxon>Flavobacteriia</taxon>
        <taxon>Flavobacteriales</taxon>
        <taxon>Flavobacteriaceae</taxon>
        <taxon>Nonlabens</taxon>
    </lineage>
</organism>
<dbReference type="PANTHER" id="PTHR33909">
    <property type="entry name" value="SEC TRANSLOCON ACCESSORY COMPLEX SUBUNIT YAJC"/>
    <property type="match status" value="1"/>
</dbReference>
<reference evidence="12 13" key="1">
    <citation type="journal article" date="2014" name="Genome Announc.">
        <title>Draft Genome Sequences of Marine Flavobacterium Nonlabens Strains NR17, NR24, NR27, NR32, NR33, and Ara13.</title>
        <authorList>
            <person name="Nakanishi M."/>
            <person name="Meirelles P."/>
            <person name="Suzuki R."/>
            <person name="Takatani N."/>
            <person name="Mino S."/>
            <person name="Suda W."/>
            <person name="Oshima K."/>
            <person name="Hattori M."/>
            <person name="Ohkuma M."/>
            <person name="Hosokawa M."/>
            <person name="Miyashita K."/>
            <person name="Thompson F.L."/>
            <person name="Niwa A."/>
            <person name="Sawabe T."/>
            <person name="Sawabe T."/>
        </authorList>
    </citation>
    <scope>NUCLEOTIDE SEQUENCE [LARGE SCALE GENOMIC DNA]</scope>
    <source>
        <strain evidence="13">JCM19275</strain>
    </source>
</reference>
<evidence type="ECO:0000313" key="12">
    <source>
        <dbReference type="EMBL" id="GAL74792.1"/>
    </source>
</evidence>
<feature type="transmembrane region" description="Helical" evidence="11">
    <location>
        <begin position="6"/>
        <end position="25"/>
    </location>
</feature>
<comment type="similarity">
    <text evidence="2">Belongs to the YajC family.</text>
</comment>
<accession>A0A090X2S5</accession>
<gene>
    <name evidence="12" type="ORF">JCM19275_831</name>
</gene>
<evidence type="ECO:0000256" key="11">
    <source>
        <dbReference type="SAM" id="Phobius"/>
    </source>
</evidence>
<dbReference type="SMART" id="SM01323">
    <property type="entry name" value="YajC"/>
    <property type="match status" value="1"/>
</dbReference>
<name>A0A090X2S5_NONUL</name>
<keyword evidence="5" id="KW-1003">Cell membrane</keyword>
<evidence type="ECO:0000256" key="8">
    <source>
        <dbReference type="ARBA" id="ARBA00022989"/>
    </source>
</evidence>
<evidence type="ECO:0000256" key="2">
    <source>
        <dbReference type="ARBA" id="ARBA00006742"/>
    </source>
</evidence>
<evidence type="ECO:0000256" key="3">
    <source>
        <dbReference type="ARBA" id="ARBA00014962"/>
    </source>
</evidence>
<dbReference type="AlphaFoldDB" id="A0A090X2S5"/>
<keyword evidence="8 11" id="KW-1133">Transmembrane helix</keyword>
<proteinExistence type="inferred from homology"/>
<comment type="subcellular location">
    <subcellularLocation>
        <location evidence="1">Cell membrane</location>
        <topology evidence="1">Single-pass membrane protein</topology>
    </subcellularLocation>
</comment>
<evidence type="ECO:0000313" key="13">
    <source>
        <dbReference type="Proteomes" id="UP000029647"/>
    </source>
</evidence>
<dbReference type="GO" id="GO:0015031">
    <property type="term" value="P:protein transport"/>
    <property type="evidence" value="ECO:0007669"/>
    <property type="project" value="UniProtKB-KW"/>
</dbReference>
<dbReference type="InterPro" id="IPR003849">
    <property type="entry name" value="Preprotein_translocase_YajC"/>
</dbReference>
<evidence type="ECO:0000256" key="4">
    <source>
        <dbReference type="ARBA" id="ARBA00022448"/>
    </source>
</evidence>